<sequence length="475" mass="53849">MAVLQQFLAWRKGGIEEESDAEEDMPVLRRRRHGRRVVEDSNSEDEQGEERSFEASETRVDEEQWRTVIRKLREWDGVCLVCKAVSGSDERRHSFAACASDRFVVGMVQAVVEQVGQMAAPRSEQGRCWVPWVRCAEVSGGGGRCKWSRLAGEIAMTVLQVGKKKERVQEWVKGDRVFDEEIEAGMDGVEALGIFFRQQKRWEGGVDGNMMGELIRSRIVERVNALPTLAPDEGSVVYPPPSHALIDHLPIFFDGVKCLGQSASGRLCAYVCRTVYGMQEHCRNAHSWVNKRKRGGDVSSSQAKMSNQMWEKNRACQRFFKVGKWQRYFEVTVGCAQERTETSERHKHAFFRKLDKDMGQADRDAADEANRVQGFDEHRSTVVPWLRETGVVDHLRGLKKDEIRAAIALPPSDEGGYLRKVVKATEDLLRDAHQRCFDGPECMLTWPCRVVLNRFQSSQVEATGSTRATTECSGM</sequence>
<gene>
    <name evidence="2" type="ORF">LTR91_022079</name>
</gene>
<organism evidence="2 3">
    <name type="scientific">Friedmanniomyces endolithicus</name>
    <dbReference type="NCBI Taxonomy" id="329885"/>
    <lineage>
        <taxon>Eukaryota</taxon>
        <taxon>Fungi</taxon>
        <taxon>Dikarya</taxon>
        <taxon>Ascomycota</taxon>
        <taxon>Pezizomycotina</taxon>
        <taxon>Dothideomycetes</taxon>
        <taxon>Dothideomycetidae</taxon>
        <taxon>Mycosphaerellales</taxon>
        <taxon>Teratosphaeriaceae</taxon>
        <taxon>Friedmanniomyces</taxon>
    </lineage>
</organism>
<comment type="caution">
    <text evidence="2">The sequence shown here is derived from an EMBL/GenBank/DDBJ whole genome shotgun (WGS) entry which is preliminary data.</text>
</comment>
<feature type="region of interest" description="Disordered" evidence="1">
    <location>
        <begin position="15"/>
        <end position="57"/>
    </location>
</feature>
<protein>
    <submittedName>
        <fullName evidence="2">Uncharacterized protein</fullName>
    </submittedName>
</protein>
<dbReference type="Proteomes" id="UP001175353">
    <property type="component" value="Unassembled WGS sequence"/>
</dbReference>
<evidence type="ECO:0000313" key="3">
    <source>
        <dbReference type="Proteomes" id="UP001175353"/>
    </source>
</evidence>
<dbReference type="EMBL" id="JAUJLE010000417">
    <property type="protein sequence ID" value="KAK0957015.1"/>
    <property type="molecule type" value="Genomic_DNA"/>
</dbReference>
<reference evidence="2" key="1">
    <citation type="submission" date="2023-06" db="EMBL/GenBank/DDBJ databases">
        <title>Black Yeasts Isolated from many extreme environments.</title>
        <authorList>
            <person name="Coleine C."/>
            <person name="Stajich J.E."/>
            <person name="Selbmann L."/>
        </authorList>
    </citation>
    <scope>NUCLEOTIDE SEQUENCE</scope>
    <source>
        <strain evidence="2">CCFEE 5200</strain>
    </source>
</reference>
<dbReference type="Pfam" id="PF12013">
    <property type="entry name" value="OrsD"/>
    <property type="match status" value="1"/>
</dbReference>
<evidence type="ECO:0000313" key="2">
    <source>
        <dbReference type="EMBL" id="KAK0957015.1"/>
    </source>
</evidence>
<feature type="compositionally biased region" description="Acidic residues" evidence="1">
    <location>
        <begin position="16"/>
        <end position="25"/>
    </location>
</feature>
<name>A0AAN6H4R1_9PEZI</name>
<keyword evidence="3" id="KW-1185">Reference proteome</keyword>
<proteinExistence type="predicted"/>
<evidence type="ECO:0000256" key="1">
    <source>
        <dbReference type="SAM" id="MobiDB-lite"/>
    </source>
</evidence>
<dbReference type="AlphaFoldDB" id="A0AAN6H4R1"/>
<accession>A0AAN6H4R1</accession>
<dbReference type="InterPro" id="IPR022698">
    <property type="entry name" value="OrsD"/>
</dbReference>